<reference evidence="1" key="1">
    <citation type="journal article" date="2022" name="Plant J.">
        <title>Strategies of tolerance reflected in two North American maple genomes.</title>
        <authorList>
            <person name="McEvoy S.L."/>
            <person name="Sezen U.U."/>
            <person name="Trouern-Trend A."/>
            <person name="McMahon S.M."/>
            <person name="Schaberg P.G."/>
            <person name="Yang J."/>
            <person name="Wegrzyn J.L."/>
            <person name="Swenson N.G."/>
        </authorList>
    </citation>
    <scope>NUCLEOTIDE SEQUENCE</scope>
    <source>
        <strain evidence="1">91603</strain>
    </source>
</reference>
<organism evidence="1 2">
    <name type="scientific">Acer negundo</name>
    <name type="common">Box elder</name>
    <dbReference type="NCBI Taxonomy" id="4023"/>
    <lineage>
        <taxon>Eukaryota</taxon>
        <taxon>Viridiplantae</taxon>
        <taxon>Streptophyta</taxon>
        <taxon>Embryophyta</taxon>
        <taxon>Tracheophyta</taxon>
        <taxon>Spermatophyta</taxon>
        <taxon>Magnoliopsida</taxon>
        <taxon>eudicotyledons</taxon>
        <taxon>Gunneridae</taxon>
        <taxon>Pentapetalae</taxon>
        <taxon>rosids</taxon>
        <taxon>malvids</taxon>
        <taxon>Sapindales</taxon>
        <taxon>Sapindaceae</taxon>
        <taxon>Hippocastanoideae</taxon>
        <taxon>Acereae</taxon>
        <taxon>Acer</taxon>
    </lineage>
</organism>
<dbReference type="EMBL" id="JAJSOW010000001">
    <property type="protein sequence ID" value="KAI9200082.1"/>
    <property type="molecule type" value="Genomic_DNA"/>
</dbReference>
<dbReference type="AlphaFoldDB" id="A0AAD5P5C0"/>
<evidence type="ECO:0000313" key="1">
    <source>
        <dbReference type="EMBL" id="KAI9200082.1"/>
    </source>
</evidence>
<comment type="caution">
    <text evidence="1">The sequence shown here is derived from an EMBL/GenBank/DDBJ whole genome shotgun (WGS) entry which is preliminary data.</text>
</comment>
<keyword evidence="2" id="KW-1185">Reference proteome</keyword>
<evidence type="ECO:0000313" key="2">
    <source>
        <dbReference type="Proteomes" id="UP001064489"/>
    </source>
</evidence>
<accession>A0AAD5P5C0</accession>
<proteinExistence type="predicted"/>
<reference evidence="1" key="2">
    <citation type="submission" date="2023-02" db="EMBL/GenBank/DDBJ databases">
        <authorList>
            <person name="Swenson N.G."/>
            <person name="Wegrzyn J.L."/>
            <person name="Mcevoy S.L."/>
        </authorList>
    </citation>
    <scope>NUCLEOTIDE SEQUENCE</scope>
    <source>
        <strain evidence="1">91603</strain>
        <tissue evidence="1">Leaf</tissue>
    </source>
</reference>
<dbReference type="Proteomes" id="UP001064489">
    <property type="component" value="Chromosome 9"/>
</dbReference>
<protein>
    <submittedName>
        <fullName evidence="1">Uncharacterized protein</fullName>
    </submittedName>
</protein>
<sequence>MTVAVAAREELCLFSSIGNGKEEETDSSLEALDELVFELWWPLERSEADHRNSTCSRAETGLWENIAGIEEYGRRRI</sequence>
<name>A0AAD5P5C0_ACENE</name>
<gene>
    <name evidence="1" type="ORF">LWI28_002432</name>
</gene>